<protein>
    <recommendedName>
        <fullName evidence="2">Retrovirus-related Pol polyprotein from transposon TNT 1-94-like beta-barrel domain-containing protein</fullName>
    </recommendedName>
</protein>
<name>A0ABM3BF88_GOSHI</name>
<accession>A0ABM3BF88</accession>
<proteinExistence type="predicted"/>
<evidence type="ECO:0000313" key="4">
    <source>
        <dbReference type="RefSeq" id="XP_040965721.1"/>
    </source>
</evidence>
<gene>
    <name evidence="4" type="primary">LOC121225471</name>
</gene>
<feature type="region of interest" description="Disordered" evidence="1">
    <location>
        <begin position="80"/>
        <end position="113"/>
    </location>
</feature>
<sequence length="343" mass="38737">MACETPKEAWDKLKEEFQGTERTRQQQLLNLRRDFENLKMKEAETVKQYSDRIMAVVNSIRLLEEQFSEARIVEKVMSTLPESKEEPADKRSTRKGLFKPKKPRASKLTKAKSSRKTGLSLMLLGAVTNSADIVKELVIQKIDAGLDQMQYANTARKKGHVEKVCKNRSKPRQNQFQQQKVEARVTEESSDKEEHVFAVSCAANQKKGSKGWLLDSGCTNHMSPDATIFKTLDRTCKTKVKIGNGQLINAEGRGDVLIHTSTGGKIISNVLLVPEIDRNLLSITQLLEKGYSVVFKEKECQIFYPSGSNLITVTMTDKCFEVDWPNDLHSACIASTDDSRLWH</sequence>
<dbReference type="Pfam" id="PF14223">
    <property type="entry name" value="Retrotran_gag_2"/>
    <property type="match status" value="1"/>
</dbReference>
<keyword evidence="3" id="KW-1185">Reference proteome</keyword>
<dbReference type="InterPro" id="IPR054722">
    <property type="entry name" value="PolX-like_BBD"/>
</dbReference>
<feature type="domain" description="Retrovirus-related Pol polyprotein from transposon TNT 1-94-like beta-barrel" evidence="2">
    <location>
        <begin position="212"/>
        <end position="291"/>
    </location>
</feature>
<evidence type="ECO:0000256" key="1">
    <source>
        <dbReference type="SAM" id="MobiDB-lite"/>
    </source>
</evidence>
<dbReference type="Proteomes" id="UP000818029">
    <property type="component" value="Chromosome D13"/>
</dbReference>
<dbReference type="GeneID" id="121225471"/>
<feature type="compositionally biased region" description="Basic residues" evidence="1">
    <location>
        <begin position="92"/>
        <end position="113"/>
    </location>
</feature>
<reference evidence="4" key="2">
    <citation type="submission" date="2025-08" db="UniProtKB">
        <authorList>
            <consortium name="RefSeq"/>
        </authorList>
    </citation>
    <scope>IDENTIFICATION</scope>
</reference>
<evidence type="ECO:0000313" key="3">
    <source>
        <dbReference type="Proteomes" id="UP000818029"/>
    </source>
</evidence>
<reference evidence="3" key="1">
    <citation type="journal article" date="2020" name="Nat. Genet.">
        <title>Genomic diversifications of five Gossypium allopolyploid species and their impact on cotton improvement.</title>
        <authorList>
            <person name="Chen Z.J."/>
            <person name="Sreedasyam A."/>
            <person name="Ando A."/>
            <person name="Song Q."/>
            <person name="De Santiago L.M."/>
            <person name="Hulse-Kemp A.M."/>
            <person name="Ding M."/>
            <person name="Ye W."/>
            <person name="Kirkbride R.C."/>
            <person name="Jenkins J."/>
            <person name="Plott C."/>
            <person name="Lovell J."/>
            <person name="Lin Y.M."/>
            <person name="Vaughn R."/>
            <person name="Liu B."/>
            <person name="Simpson S."/>
            <person name="Scheffler B.E."/>
            <person name="Wen L."/>
            <person name="Saski C.A."/>
            <person name="Grover C.E."/>
            <person name="Hu G."/>
            <person name="Conover J.L."/>
            <person name="Carlson J.W."/>
            <person name="Shu S."/>
            <person name="Boston L.B."/>
            <person name="Williams M."/>
            <person name="Peterson D.G."/>
            <person name="McGee K."/>
            <person name="Jones D.C."/>
            <person name="Wendel J.F."/>
            <person name="Stelly D.M."/>
            <person name="Grimwood J."/>
            <person name="Schmutz J."/>
        </authorList>
    </citation>
    <scope>NUCLEOTIDE SEQUENCE [LARGE SCALE GENOMIC DNA]</scope>
    <source>
        <strain evidence="3">cv. TM-1</strain>
    </source>
</reference>
<feature type="compositionally biased region" description="Basic and acidic residues" evidence="1">
    <location>
        <begin position="82"/>
        <end position="91"/>
    </location>
</feature>
<dbReference type="PANTHER" id="PTHR35317">
    <property type="entry name" value="OS04G0629600 PROTEIN"/>
    <property type="match status" value="1"/>
</dbReference>
<dbReference type="RefSeq" id="XP_040965721.1">
    <property type="nucleotide sequence ID" value="XM_041109787.1"/>
</dbReference>
<dbReference type="PANTHER" id="PTHR35317:SF31">
    <property type="entry name" value="DUF4219 DOMAIN-CONTAINING PROTEIN"/>
    <property type="match status" value="1"/>
</dbReference>
<dbReference type="Pfam" id="PF22936">
    <property type="entry name" value="Pol_BBD"/>
    <property type="match status" value="1"/>
</dbReference>
<organism evidence="3 4">
    <name type="scientific">Gossypium hirsutum</name>
    <name type="common">Upland cotton</name>
    <name type="synonym">Gossypium mexicanum</name>
    <dbReference type="NCBI Taxonomy" id="3635"/>
    <lineage>
        <taxon>Eukaryota</taxon>
        <taxon>Viridiplantae</taxon>
        <taxon>Streptophyta</taxon>
        <taxon>Embryophyta</taxon>
        <taxon>Tracheophyta</taxon>
        <taxon>Spermatophyta</taxon>
        <taxon>Magnoliopsida</taxon>
        <taxon>eudicotyledons</taxon>
        <taxon>Gunneridae</taxon>
        <taxon>Pentapetalae</taxon>
        <taxon>rosids</taxon>
        <taxon>malvids</taxon>
        <taxon>Malvales</taxon>
        <taxon>Malvaceae</taxon>
        <taxon>Malvoideae</taxon>
        <taxon>Gossypium</taxon>
    </lineage>
</organism>
<evidence type="ECO:0000259" key="2">
    <source>
        <dbReference type="Pfam" id="PF22936"/>
    </source>
</evidence>